<evidence type="ECO:0000256" key="6">
    <source>
        <dbReference type="ARBA" id="ARBA00022552"/>
    </source>
</evidence>
<dbReference type="RefSeq" id="WP_022217234.1">
    <property type="nucleotide sequence ID" value="NZ_BLYL01000005.1"/>
</dbReference>
<dbReference type="InterPro" id="IPR029028">
    <property type="entry name" value="Alpha/beta_knot_MTases"/>
</dbReference>
<dbReference type="InterPro" id="IPR046886">
    <property type="entry name" value="RsmE_MTase_dom"/>
</dbReference>
<dbReference type="PANTHER" id="PTHR30027:SF3">
    <property type="entry name" value="16S RRNA (URACIL(1498)-N(3))-METHYLTRANSFERASE"/>
    <property type="match status" value="1"/>
</dbReference>
<dbReference type="Proteomes" id="UP000660047">
    <property type="component" value="Unassembled WGS sequence"/>
</dbReference>
<organism evidence="15 16">
    <name type="scientific">Coprococcus eutactus</name>
    <dbReference type="NCBI Taxonomy" id="33043"/>
    <lineage>
        <taxon>Bacteria</taxon>
        <taxon>Bacillati</taxon>
        <taxon>Bacillota</taxon>
        <taxon>Clostridia</taxon>
        <taxon>Lachnospirales</taxon>
        <taxon>Lachnospiraceae</taxon>
        <taxon>Coprococcus</taxon>
    </lineage>
</organism>
<evidence type="ECO:0000256" key="9">
    <source>
        <dbReference type="ARBA" id="ARBA00022691"/>
    </source>
</evidence>
<dbReference type="NCBIfam" id="NF008692">
    <property type="entry name" value="PRK11713.1-5"/>
    <property type="match status" value="1"/>
</dbReference>
<dbReference type="SUPFAM" id="SSF75217">
    <property type="entry name" value="alpha/beta knot"/>
    <property type="match status" value="1"/>
</dbReference>
<evidence type="ECO:0000256" key="5">
    <source>
        <dbReference type="ARBA" id="ARBA00022490"/>
    </source>
</evidence>
<dbReference type="Gene3D" id="2.40.240.20">
    <property type="entry name" value="Hypothetical PUA domain-like, domain 1"/>
    <property type="match status" value="1"/>
</dbReference>
<sequence length="252" mass="27514">MNRFFVDVDGRDIGTDISITGGDVNHIKNVLRLKVGHEITVSNGRGRDYTCSISELGRDEVLCRVEDVNDNFAELPVEVTLFQGYPKSDKMDLIVQKMVELGVCRIVPVFTARTIVKLDAKKAAKKTERCRIIAEAAAKQSGRGIVPEITEPVTFAQAIEMAKTLDMNIIPYEEAEGLAKSRQIIADVTAPSSARRSLGVFIGPEGGFAREEVEQAMAAGAECITLGHRILRTETAGLAVMSIIMFSADRDN</sequence>
<dbReference type="InterPro" id="IPR029026">
    <property type="entry name" value="tRNA_m1G_MTases_N"/>
</dbReference>
<feature type="domain" description="Ribosomal RNA small subunit methyltransferase E methyltransferase" evidence="13">
    <location>
        <begin position="74"/>
        <end position="245"/>
    </location>
</feature>
<evidence type="ECO:0000256" key="12">
    <source>
        <dbReference type="PIRNR" id="PIRNR015601"/>
    </source>
</evidence>
<dbReference type="Pfam" id="PF20260">
    <property type="entry name" value="PUA_4"/>
    <property type="match status" value="1"/>
</dbReference>
<accession>A0AAI9K207</accession>
<keyword evidence="9 12" id="KW-0949">S-adenosyl-L-methionine</keyword>
<comment type="caution">
    <text evidence="15">The sequence shown here is derived from an EMBL/GenBank/DDBJ whole genome shotgun (WGS) entry which is preliminary data.</text>
</comment>
<dbReference type="EC" id="2.1.1.193" evidence="3 12"/>
<dbReference type="InterPro" id="IPR046887">
    <property type="entry name" value="RsmE_PUA-like"/>
</dbReference>
<evidence type="ECO:0000256" key="11">
    <source>
        <dbReference type="ARBA" id="ARBA00047944"/>
    </source>
</evidence>
<dbReference type="PIRSF" id="PIRSF015601">
    <property type="entry name" value="MTase_slr0722"/>
    <property type="match status" value="1"/>
</dbReference>
<dbReference type="SUPFAM" id="SSF88697">
    <property type="entry name" value="PUA domain-like"/>
    <property type="match status" value="1"/>
</dbReference>
<dbReference type="GO" id="GO:0005737">
    <property type="term" value="C:cytoplasm"/>
    <property type="evidence" value="ECO:0007669"/>
    <property type="project" value="UniProtKB-SubCell"/>
</dbReference>
<evidence type="ECO:0000313" key="16">
    <source>
        <dbReference type="Proteomes" id="UP000660047"/>
    </source>
</evidence>
<evidence type="ECO:0000259" key="13">
    <source>
        <dbReference type="Pfam" id="PF04452"/>
    </source>
</evidence>
<evidence type="ECO:0000259" key="14">
    <source>
        <dbReference type="Pfam" id="PF20260"/>
    </source>
</evidence>
<dbReference type="CDD" id="cd18084">
    <property type="entry name" value="RsmE-like"/>
    <property type="match status" value="1"/>
</dbReference>
<feature type="domain" description="Ribosomal RNA small subunit methyltransferase E PUA-like" evidence="14">
    <location>
        <begin position="19"/>
        <end position="66"/>
    </location>
</feature>
<dbReference type="PANTHER" id="PTHR30027">
    <property type="entry name" value="RIBOSOMAL RNA SMALL SUBUNIT METHYLTRANSFERASE E"/>
    <property type="match status" value="1"/>
</dbReference>
<dbReference type="InterPro" id="IPR015947">
    <property type="entry name" value="PUA-like_sf"/>
</dbReference>
<dbReference type="Pfam" id="PF04452">
    <property type="entry name" value="Methyltrans_RNA"/>
    <property type="match status" value="1"/>
</dbReference>
<evidence type="ECO:0000256" key="8">
    <source>
        <dbReference type="ARBA" id="ARBA00022679"/>
    </source>
</evidence>
<dbReference type="AlphaFoldDB" id="A0AAI9K207"/>
<comment type="subcellular location">
    <subcellularLocation>
        <location evidence="1 12">Cytoplasm</location>
    </subcellularLocation>
</comment>
<name>A0AAI9K207_9FIRM</name>
<comment type="catalytic activity">
    <reaction evidence="11 12">
        <text>uridine(1498) in 16S rRNA + S-adenosyl-L-methionine = N(3)-methyluridine(1498) in 16S rRNA + S-adenosyl-L-homocysteine + H(+)</text>
        <dbReference type="Rhea" id="RHEA:42920"/>
        <dbReference type="Rhea" id="RHEA-COMP:10283"/>
        <dbReference type="Rhea" id="RHEA-COMP:10284"/>
        <dbReference type="ChEBI" id="CHEBI:15378"/>
        <dbReference type="ChEBI" id="CHEBI:57856"/>
        <dbReference type="ChEBI" id="CHEBI:59789"/>
        <dbReference type="ChEBI" id="CHEBI:65315"/>
        <dbReference type="ChEBI" id="CHEBI:74502"/>
        <dbReference type="EC" id="2.1.1.193"/>
    </reaction>
</comment>
<keyword evidence="8 12" id="KW-0808">Transferase</keyword>
<dbReference type="GO" id="GO:0070042">
    <property type="term" value="F:rRNA (uridine-N3-)-methyltransferase activity"/>
    <property type="evidence" value="ECO:0007669"/>
    <property type="project" value="TreeGrafter"/>
</dbReference>
<dbReference type="Gene3D" id="3.40.1280.10">
    <property type="match status" value="1"/>
</dbReference>
<dbReference type="NCBIfam" id="TIGR00046">
    <property type="entry name" value="RsmE family RNA methyltransferase"/>
    <property type="match status" value="1"/>
</dbReference>
<keyword evidence="6 12" id="KW-0698">rRNA processing</keyword>
<keyword evidence="5 12" id="KW-0963">Cytoplasm</keyword>
<keyword evidence="7 12" id="KW-0489">Methyltransferase</keyword>
<evidence type="ECO:0000256" key="4">
    <source>
        <dbReference type="ARBA" id="ARBA00013673"/>
    </source>
</evidence>
<protein>
    <recommendedName>
        <fullName evidence="4 12">Ribosomal RNA small subunit methyltransferase E</fullName>
        <ecNumber evidence="3 12">2.1.1.193</ecNumber>
    </recommendedName>
</protein>
<evidence type="ECO:0000256" key="10">
    <source>
        <dbReference type="ARBA" id="ARBA00025699"/>
    </source>
</evidence>
<evidence type="ECO:0000256" key="3">
    <source>
        <dbReference type="ARBA" id="ARBA00012328"/>
    </source>
</evidence>
<evidence type="ECO:0000256" key="1">
    <source>
        <dbReference type="ARBA" id="ARBA00004496"/>
    </source>
</evidence>
<reference evidence="15" key="1">
    <citation type="submission" date="2020-06" db="EMBL/GenBank/DDBJ databases">
        <title>Characterization of fructooligosaccharide metabolism and fructooligosaccharide-degrading enzymes in human commensal butyrate producers.</title>
        <authorList>
            <person name="Tanno H."/>
            <person name="Fujii T."/>
            <person name="Hirano K."/>
            <person name="Maeno S."/>
            <person name="Tonozuka T."/>
            <person name="Sakamoto M."/>
            <person name="Ohkuma M."/>
            <person name="Tochio T."/>
            <person name="Endo A."/>
        </authorList>
    </citation>
    <scope>NUCLEOTIDE SEQUENCE</scope>
    <source>
        <strain evidence="15">JCM 31265</strain>
    </source>
</reference>
<dbReference type="InterPro" id="IPR006700">
    <property type="entry name" value="RsmE"/>
</dbReference>
<evidence type="ECO:0000256" key="2">
    <source>
        <dbReference type="ARBA" id="ARBA00005528"/>
    </source>
</evidence>
<comment type="similarity">
    <text evidence="2 12">Belongs to the RNA methyltransferase RsmE family.</text>
</comment>
<dbReference type="GO" id="GO:0070475">
    <property type="term" value="P:rRNA base methylation"/>
    <property type="evidence" value="ECO:0007669"/>
    <property type="project" value="TreeGrafter"/>
</dbReference>
<proteinExistence type="inferred from homology"/>
<evidence type="ECO:0000256" key="7">
    <source>
        <dbReference type="ARBA" id="ARBA00022603"/>
    </source>
</evidence>
<evidence type="ECO:0000313" key="15">
    <source>
        <dbReference type="EMBL" id="GFO94140.1"/>
    </source>
</evidence>
<gene>
    <name evidence="15" type="ORF">COEU31_11860</name>
</gene>
<comment type="function">
    <text evidence="10 12">Specifically methylates the N3 position of the uracil ring of uridine 1498 (m3U1498) in 16S rRNA. Acts on the fully assembled 30S ribosomal subunit.</text>
</comment>
<dbReference type="EMBL" id="BLYL01000005">
    <property type="protein sequence ID" value="GFO94140.1"/>
    <property type="molecule type" value="Genomic_DNA"/>
</dbReference>